<dbReference type="Pfam" id="PF00534">
    <property type="entry name" value="Glycos_transf_1"/>
    <property type="match status" value="1"/>
</dbReference>
<dbReference type="Proteomes" id="UP000286806">
    <property type="component" value="Unassembled WGS sequence"/>
</dbReference>
<dbReference type="AlphaFoldDB" id="A0A401JA81"/>
<name>A0A401JA81_9PROT</name>
<dbReference type="SUPFAM" id="SSF53756">
    <property type="entry name" value="UDP-Glycosyltransferase/glycogen phosphorylase"/>
    <property type="match status" value="1"/>
</dbReference>
<evidence type="ECO:0000259" key="2">
    <source>
        <dbReference type="Pfam" id="PF13439"/>
    </source>
</evidence>
<dbReference type="EMBL" id="BGOW01000002">
    <property type="protein sequence ID" value="GBL44474.1"/>
    <property type="molecule type" value="Genomic_DNA"/>
</dbReference>
<sequence length="384" mass="42279">MDSLNNKSLTVLQVLPALQGGGVERGTLEVARHLVQHGHRALVMSAGGRMVAQLEAEGATHFTWPVGKKSLFTLRLVPRLRRFLLEHEVDILHVRSRMPAWVAYLAWRGMDPATRPRLVTTVHGLYSVNRYSKVMLQGERIISVSNTIRDYILRNYPDTDASRIQVIYRGVDAAEFPYGYRPAPDWLAAWRAQYPQLAGKRILTLPGRLTRLKGHEAFIELIARLKQRGLPVHGLIVGGEDPRRGAYARELHQAVAARGLAGDITFTGHRSDMREVFAVSEIVLSLSSKPESFGRTVLEALRLGTPVVGYNHGGVGEILATAYPAGLVELGDMNALIERVTGLLEQPVVVADSGAYPLAAMLEKTMALYLDLGGLVIPPQKRGV</sequence>
<evidence type="ECO:0000259" key="1">
    <source>
        <dbReference type="Pfam" id="PF00534"/>
    </source>
</evidence>
<dbReference type="PANTHER" id="PTHR12526">
    <property type="entry name" value="GLYCOSYLTRANSFERASE"/>
    <property type="match status" value="1"/>
</dbReference>
<dbReference type="GO" id="GO:0016757">
    <property type="term" value="F:glycosyltransferase activity"/>
    <property type="evidence" value="ECO:0007669"/>
    <property type="project" value="InterPro"/>
</dbReference>
<keyword evidence="4" id="KW-1185">Reference proteome</keyword>
<dbReference type="InterPro" id="IPR001296">
    <property type="entry name" value="Glyco_trans_1"/>
</dbReference>
<dbReference type="PANTHER" id="PTHR12526:SF638">
    <property type="entry name" value="SPORE COAT PROTEIN SA"/>
    <property type="match status" value="1"/>
</dbReference>
<comment type="caution">
    <text evidence="3">The sequence shown here is derived from an EMBL/GenBank/DDBJ whole genome shotgun (WGS) entry which is preliminary data.</text>
</comment>
<protein>
    <submittedName>
        <fullName evidence="3">Glycosyltransferase</fullName>
    </submittedName>
</protein>
<gene>
    <name evidence="3" type="ORF">SFMTTN_0270</name>
</gene>
<proteinExistence type="predicted"/>
<keyword evidence="3" id="KW-0808">Transferase</keyword>
<organism evidence="3 4">
    <name type="scientific">Sulfuriferula multivorans</name>
    <dbReference type="NCBI Taxonomy" id="1559896"/>
    <lineage>
        <taxon>Bacteria</taxon>
        <taxon>Pseudomonadati</taxon>
        <taxon>Pseudomonadota</taxon>
        <taxon>Betaproteobacteria</taxon>
        <taxon>Nitrosomonadales</taxon>
        <taxon>Sulfuricellaceae</taxon>
        <taxon>Sulfuriferula</taxon>
    </lineage>
</organism>
<dbReference type="InterPro" id="IPR028098">
    <property type="entry name" value="Glyco_trans_4-like_N"/>
</dbReference>
<feature type="domain" description="Glycosyl transferase family 1" evidence="1">
    <location>
        <begin position="190"/>
        <end position="347"/>
    </location>
</feature>
<dbReference type="Gene3D" id="3.40.50.2000">
    <property type="entry name" value="Glycogen Phosphorylase B"/>
    <property type="match status" value="2"/>
</dbReference>
<accession>A0A401JA81</accession>
<feature type="domain" description="Glycosyltransferase subfamily 4-like N-terminal" evidence="2">
    <location>
        <begin position="21"/>
        <end position="174"/>
    </location>
</feature>
<evidence type="ECO:0000313" key="4">
    <source>
        <dbReference type="Proteomes" id="UP000286806"/>
    </source>
</evidence>
<dbReference type="CDD" id="cd03819">
    <property type="entry name" value="GT4_WavL-like"/>
    <property type="match status" value="1"/>
</dbReference>
<dbReference type="Pfam" id="PF13439">
    <property type="entry name" value="Glyco_transf_4"/>
    <property type="match status" value="1"/>
</dbReference>
<reference evidence="3 4" key="1">
    <citation type="journal article" date="2019" name="Front. Microbiol.">
        <title>Genomes of Neutrophilic Sulfur-Oxidizing Chemolithoautotrophs Representing 9 Proteobacterial Species From 8 Genera.</title>
        <authorList>
            <person name="Watanabe T."/>
            <person name="Kojima H."/>
            <person name="Umezawa K."/>
            <person name="Hori C."/>
            <person name="Takasuka T.E."/>
            <person name="Kato Y."/>
            <person name="Fukui M."/>
        </authorList>
    </citation>
    <scope>NUCLEOTIDE SEQUENCE [LARGE SCALE GENOMIC DNA]</scope>
    <source>
        <strain evidence="3 4">TTN</strain>
    </source>
</reference>
<evidence type="ECO:0000313" key="3">
    <source>
        <dbReference type="EMBL" id="GBL44474.1"/>
    </source>
</evidence>